<dbReference type="EMBL" id="JJMU01000010">
    <property type="protein sequence ID" value="KGE15617.1"/>
    <property type="molecule type" value="Genomic_DNA"/>
</dbReference>
<keyword evidence="2" id="KW-1185">Reference proteome</keyword>
<proteinExistence type="predicted"/>
<gene>
    <name evidence="1" type="ORF">DI53_0721</name>
</gene>
<accession>A0A0B8T2N8</accession>
<comment type="caution">
    <text evidence="1">The sequence shown here is derived from an EMBL/GenBank/DDBJ whole genome shotgun (WGS) entry which is preliminary data.</text>
</comment>
<name>A0A0B8T2N8_9SPHI</name>
<dbReference type="Proteomes" id="UP000031802">
    <property type="component" value="Unassembled WGS sequence"/>
</dbReference>
<evidence type="ECO:0000313" key="1">
    <source>
        <dbReference type="EMBL" id="KGE15617.1"/>
    </source>
</evidence>
<protein>
    <submittedName>
        <fullName evidence="1">Uncharacterized protein</fullName>
    </submittedName>
</protein>
<dbReference type="AlphaFoldDB" id="A0A0B8T2N8"/>
<organism evidence="1 2">
    <name type="scientific">Sphingobacterium deserti</name>
    <dbReference type="NCBI Taxonomy" id="1229276"/>
    <lineage>
        <taxon>Bacteria</taxon>
        <taxon>Pseudomonadati</taxon>
        <taxon>Bacteroidota</taxon>
        <taxon>Sphingobacteriia</taxon>
        <taxon>Sphingobacteriales</taxon>
        <taxon>Sphingobacteriaceae</taxon>
        <taxon>Sphingobacterium</taxon>
    </lineage>
</organism>
<evidence type="ECO:0000313" key="2">
    <source>
        <dbReference type="Proteomes" id="UP000031802"/>
    </source>
</evidence>
<reference evidence="1 2" key="2">
    <citation type="journal article" date="2015" name="PLoS ONE">
        <title>Whole-Genome Optical Mapping and Finished Genome Sequence of Sphingobacterium deserti sp. nov., a New Species Isolated from the Western Desert of China.</title>
        <authorList>
            <person name="Teng C."/>
            <person name="Zhou Z."/>
            <person name="Molnar I."/>
            <person name="Li X."/>
            <person name="Tang R."/>
            <person name="Chen M."/>
            <person name="Wang L."/>
            <person name="Su S."/>
            <person name="Zhang W."/>
            <person name="Lin M."/>
        </authorList>
    </citation>
    <scope>NUCLEOTIDE SEQUENCE [LARGE SCALE GENOMIC DNA]</scope>
    <source>
        <strain evidence="2">ACCC05744</strain>
    </source>
</reference>
<reference evidence="2" key="1">
    <citation type="submission" date="2014-04" db="EMBL/GenBank/DDBJ databases">
        <title>Whole-Genome optical mapping and complete genome sequence of Sphingobacterium deserti sp. nov., a new spaces isolated from desert in the west of China.</title>
        <authorList>
            <person name="Teng C."/>
            <person name="Zhou Z."/>
            <person name="Li X."/>
            <person name="Chen M."/>
            <person name="Lin M."/>
            <person name="Wang L."/>
            <person name="Su S."/>
            <person name="Zhang C."/>
            <person name="Zhang W."/>
        </authorList>
    </citation>
    <scope>NUCLEOTIDE SEQUENCE [LARGE SCALE GENOMIC DNA]</scope>
    <source>
        <strain evidence="2">ACCC05744</strain>
    </source>
</reference>
<dbReference type="STRING" id="1229276.DI53_0721"/>
<sequence length="37" mass="4464">MIKFKRNLKGNQLNFPRPHSERHGFSDYFGNLQIIFI</sequence>